<organism evidence="2 3">
    <name type="scientific">Sporothrix schenckii 1099-18</name>
    <dbReference type="NCBI Taxonomy" id="1397361"/>
    <lineage>
        <taxon>Eukaryota</taxon>
        <taxon>Fungi</taxon>
        <taxon>Dikarya</taxon>
        <taxon>Ascomycota</taxon>
        <taxon>Pezizomycotina</taxon>
        <taxon>Sordariomycetes</taxon>
        <taxon>Sordariomycetidae</taxon>
        <taxon>Ophiostomatales</taxon>
        <taxon>Ophiostomataceae</taxon>
        <taxon>Sporothrix</taxon>
    </lineage>
</organism>
<dbReference type="OrthoDB" id="411584at2759"/>
<evidence type="ECO:0000313" key="3">
    <source>
        <dbReference type="Proteomes" id="UP000033710"/>
    </source>
</evidence>
<dbReference type="Pfam" id="PF01722">
    <property type="entry name" value="BolA"/>
    <property type="match status" value="1"/>
</dbReference>
<dbReference type="VEuPathDB" id="FungiDB:SPSK_05187"/>
<sequence>MQRRGKKDDRVKKYKINDKIGGQANQEYWLERLPAATGGSQKWQYSEEGAAVTLGRGKAGTERETGRGSRFGDGSFGKVQRWQDKLTVQNQQERCAFRQERLGCSGQPFVVLTMTEWVAMERKDGNEGVTRRVSAKWGSAVIAIWGQLTELLMCGIGTRAASGRRRREDGSGIDGKRKARQERNRGRLMYWKEHDESGRTPRRTGNRFGSCGAFLLSLATTTAAICSRDIAGIQFAPDRLMLTRRLAPRRLLGLRTQATMAQPRSTPVEDLIRERLAPLNPTRLDIFNDSQLHAHHAPMQGKEQTGETHFRLVITTAAFEDKRQPARHRMVYALLDDEMKRDGGIHALQLRTMTPAEEAAKEAAKAKTGADAVGCGKDQA</sequence>
<feature type="region of interest" description="Disordered" evidence="1">
    <location>
        <begin position="163"/>
        <end position="185"/>
    </location>
</feature>
<dbReference type="PANTHER" id="PTHR46230">
    <property type="match status" value="1"/>
</dbReference>
<dbReference type="InterPro" id="IPR036065">
    <property type="entry name" value="BolA-like_sf"/>
</dbReference>
<dbReference type="PANTHER" id="PTHR46230:SF7">
    <property type="entry name" value="BOLA-LIKE PROTEIN 1"/>
    <property type="match status" value="1"/>
</dbReference>
<dbReference type="GO" id="GO:0044572">
    <property type="term" value="P:[4Fe-4S] cluster assembly"/>
    <property type="evidence" value="ECO:0007669"/>
    <property type="project" value="TreeGrafter"/>
</dbReference>
<evidence type="ECO:0008006" key="4">
    <source>
        <dbReference type="Google" id="ProtNLM"/>
    </source>
</evidence>
<dbReference type="Gene3D" id="3.30.300.90">
    <property type="entry name" value="BolA-like"/>
    <property type="match status" value="1"/>
</dbReference>
<dbReference type="EMBL" id="AXCR01000012">
    <property type="protein sequence ID" value="KJR80855.1"/>
    <property type="molecule type" value="Genomic_DNA"/>
</dbReference>
<dbReference type="SUPFAM" id="SSF82657">
    <property type="entry name" value="BolA-like"/>
    <property type="match status" value="1"/>
</dbReference>
<dbReference type="GeneID" id="27667214"/>
<dbReference type="RefSeq" id="XP_016583531.1">
    <property type="nucleotide sequence ID" value="XM_016731937.1"/>
</dbReference>
<gene>
    <name evidence="2" type="ORF">SPSK_05187</name>
</gene>
<feature type="region of interest" description="Disordered" evidence="1">
    <location>
        <begin position="359"/>
        <end position="380"/>
    </location>
</feature>
<protein>
    <recommendedName>
        <fullName evidence="4">BolA protein</fullName>
    </recommendedName>
</protein>
<dbReference type="AlphaFoldDB" id="A0A0F2LWI4"/>
<name>A0A0F2LWI4_SPOSC</name>
<accession>A0A0F2LWI4</accession>
<feature type="compositionally biased region" description="Basic and acidic residues" evidence="1">
    <location>
        <begin position="166"/>
        <end position="185"/>
    </location>
</feature>
<dbReference type="GO" id="GO:0005759">
    <property type="term" value="C:mitochondrial matrix"/>
    <property type="evidence" value="ECO:0007669"/>
    <property type="project" value="TreeGrafter"/>
</dbReference>
<dbReference type="KEGG" id="ssck:SPSK_05187"/>
<evidence type="ECO:0000256" key="1">
    <source>
        <dbReference type="SAM" id="MobiDB-lite"/>
    </source>
</evidence>
<reference evidence="2 3" key="2">
    <citation type="journal article" date="2015" name="Eukaryot. Cell">
        <title>Asexual propagation of a virulent clone complex in a human and feline outbreak of sporotrichosis.</title>
        <authorList>
            <person name="Teixeira Mde M."/>
            <person name="Rodrigues A.M."/>
            <person name="Tsui C.K."/>
            <person name="de Almeida L.G."/>
            <person name="Van Diepeningen A.D."/>
            <person name="van den Ende B.G."/>
            <person name="Fernandes G.F."/>
            <person name="Kano R."/>
            <person name="Hamelin R.C."/>
            <person name="Lopes-Bezerra L.M."/>
            <person name="Vasconcelos A.T."/>
            <person name="de Hoog S."/>
            <person name="de Camargo Z.P."/>
            <person name="Felipe M.S."/>
        </authorList>
    </citation>
    <scope>NUCLEOTIDE SEQUENCE [LARGE SCALE GENOMIC DNA]</scope>
    <source>
        <strain evidence="2 3">1099-18</strain>
    </source>
</reference>
<comment type="caution">
    <text evidence="2">The sequence shown here is derived from an EMBL/GenBank/DDBJ whole genome shotgun (WGS) entry which is preliminary data.</text>
</comment>
<dbReference type="InterPro" id="IPR002634">
    <property type="entry name" value="BolA"/>
</dbReference>
<dbReference type="Proteomes" id="UP000033710">
    <property type="component" value="Unassembled WGS sequence"/>
</dbReference>
<proteinExistence type="predicted"/>
<reference evidence="2 3" key="1">
    <citation type="journal article" date="2014" name="BMC Genomics">
        <title>Comparative genomics of the major fungal agents of human and animal Sporotrichosis: Sporothrix schenckii and Sporothrix brasiliensis.</title>
        <authorList>
            <person name="Teixeira M.M."/>
            <person name="de Almeida L.G."/>
            <person name="Kubitschek-Barreira P."/>
            <person name="Alves F.L."/>
            <person name="Kioshima E.S."/>
            <person name="Abadio A.K."/>
            <person name="Fernandes L."/>
            <person name="Derengowski L.S."/>
            <person name="Ferreira K.S."/>
            <person name="Souza R.C."/>
            <person name="Ruiz J.C."/>
            <person name="de Andrade N.C."/>
            <person name="Paes H.C."/>
            <person name="Nicola A.M."/>
            <person name="Albuquerque P."/>
            <person name="Gerber A.L."/>
            <person name="Martins V.P."/>
            <person name="Peconick L.D."/>
            <person name="Neto A.V."/>
            <person name="Chaucanez C.B."/>
            <person name="Silva P.A."/>
            <person name="Cunha O.L."/>
            <person name="de Oliveira F.F."/>
            <person name="dos Santos T.C."/>
            <person name="Barros A.L."/>
            <person name="Soares M.A."/>
            <person name="de Oliveira L.M."/>
            <person name="Marini M.M."/>
            <person name="Villalobos-Duno H."/>
            <person name="Cunha M.M."/>
            <person name="de Hoog S."/>
            <person name="da Silveira J.F."/>
            <person name="Henrissat B."/>
            <person name="Nino-Vega G.A."/>
            <person name="Cisalpino P.S."/>
            <person name="Mora-Montes H.M."/>
            <person name="Almeida S.R."/>
            <person name="Stajich J.E."/>
            <person name="Lopes-Bezerra L.M."/>
            <person name="Vasconcelos A.T."/>
            <person name="Felipe M.S."/>
        </authorList>
    </citation>
    <scope>NUCLEOTIDE SEQUENCE [LARGE SCALE GENOMIC DNA]</scope>
    <source>
        <strain evidence="2 3">1099-18</strain>
    </source>
</reference>
<evidence type="ECO:0000313" key="2">
    <source>
        <dbReference type="EMBL" id="KJR80855.1"/>
    </source>
</evidence>